<sequence>LLEGAATTPKRVWKLTNTYDGEEESLDTFMSSPYLEAQNIADLAVEKHFEKSLATFHAKQAAAAAAAATSIEDEVTSKASLDLSLPRTQPPFSPSSSSSSSHSSSALLSPREDPNGGPSFNPKKKWLAQYGDDEVARTDVGERKNDAWSSDDSAWNVKNTFNFYKEFAKLRKLSRATAERSPEASLSQRDFLSMTRTISLEIPSIGDSIDFFDDEDEAVMVTKSISAQESPVSSPIAASSGFFTDSTYSLDSFNLPVISEAGYLSSNVSVSSIFKARHLAAPRENSSHAKRKERGFFGCESEERNAERCWPIRKRTAFNASDLSCFKRSRSVVDADCVEHS</sequence>
<dbReference type="WBParaSite" id="HNAJ_0000774001-mRNA-1">
    <property type="protein sequence ID" value="HNAJ_0000774001-mRNA-1"/>
    <property type="gene ID" value="HNAJ_0000774001"/>
</dbReference>
<accession>A0A0R3TKM6</accession>
<protein>
    <submittedName>
        <fullName evidence="2">Membrane-associated kinase regulator 4</fullName>
    </submittedName>
</protein>
<evidence type="ECO:0000313" key="2">
    <source>
        <dbReference type="WBParaSite" id="HNAJ_0000774001-mRNA-1"/>
    </source>
</evidence>
<name>A0A0R3TKM6_RODNA</name>
<dbReference type="AlphaFoldDB" id="A0A0R3TKM6"/>
<feature type="region of interest" description="Disordered" evidence="1">
    <location>
        <begin position="83"/>
        <end position="125"/>
    </location>
</feature>
<feature type="compositionally biased region" description="Low complexity" evidence="1">
    <location>
        <begin position="94"/>
        <end position="109"/>
    </location>
</feature>
<proteinExistence type="predicted"/>
<organism evidence="2">
    <name type="scientific">Rodentolepis nana</name>
    <name type="common">Dwarf tapeworm</name>
    <name type="synonym">Hymenolepis nana</name>
    <dbReference type="NCBI Taxonomy" id="102285"/>
    <lineage>
        <taxon>Eukaryota</taxon>
        <taxon>Metazoa</taxon>
        <taxon>Spiralia</taxon>
        <taxon>Lophotrochozoa</taxon>
        <taxon>Platyhelminthes</taxon>
        <taxon>Cestoda</taxon>
        <taxon>Eucestoda</taxon>
        <taxon>Cyclophyllidea</taxon>
        <taxon>Hymenolepididae</taxon>
        <taxon>Rodentolepis</taxon>
    </lineage>
</organism>
<evidence type="ECO:0000256" key="1">
    <source>
        <dbReference type="SAM" id="MobiDB-lite"/>
    </source>
</evidence>
<reference evidence="2" key="1">
    <citation type="submission" date="2017-02" db="UniProtKB">
        <authorList>
            <consortium name="WormBaseParasite"/>
        </authorList>
    </citation>
    <scope>IDENTIFICATION</scope>
</reference>